<evidence type="ECO:0000313" key="2">
    <source>
        <dbReference type="Proteomes" id="UP001195483"/>
    </source>
</evidence>
<comment type="caution">
    <text evidence="1">The sequence shown here is derived from an EMBL/GenBank/DDBJ whole genome shotgun (WGS) entry which is preliminary data.</text>
</comment>
<evidence type="ECO:0000313" key="1">
    <source>
        <dbReference type="EMBL" id="KAK3601322.1"/>
    </source>
</evidence>
<reference evidence="1" key="1">
    <citation type="journal article" date="2021" name="Genome Biol. Evol.">
        <title>A High-Quality Reference Genome for a Parasitic Bivalve with Doubly Uniparental Inheritance (Bivalvia: Unionida).</title>
        <authorList>
            <person name="Smith C.H."/>
        </authorList>
    </citation>
    <scope>NUCLEOTIDE SEQUENCE</scope>
    <source>
        <strain evidence="1">CHS0354</strain>
    </source>
</reference>
<accession>A0AAE0W5M0</accession>
<gene>
    <name evidence="1" type="ORF">CHS0354_011924</name>
</gene>
<reference evidence="1" key="3">
    <citation type="submission" date="2023-05" db="EMBL/GenBank/DDBJ databases">
        <authorList>
            <person name="Smith C.H."/>
        </authorList>
    </citation>
    <scope>NUCLEOTIDE SEQUENCE</scope>
    <source>
        <strain evidence="1">CHS0354</strain>
        <tissue evidence="1">Mantle</tissue>
    </source>
</reference>
<dbReference type="EMBL" id="JAEAOA010000734">
    <property type="protein sequence ID" value="KAK3601322.1"/>
    <property type="molecule type" value="Genomic_DNA"/>
</dbReference>
<proteinExistence type="predicted"/>
<organism evidence="1 2">
    <name type="scientific">Potamilus streckersoni</name>
    <dbReference type="NCBI Taxonomy" id="2493646"/>
    <lineage>
        <taxon>Eukaryota</taxon>
        <taxon>Metazoa</taxon>
        <taxon>Spiralia</taxon>
        <taxon>Lophotrochozoa</taxon>
        <taxon>Mollusca</taxon>
        <taxon>Bivalvia</taxon>
        <taxon>Autobranchia</taxon>
        <taxon>Heteroconchia</taxon>
        <taxon>Palaeoheterodonta</taxon>
        <taxon>Unionida</taxon>
        <taxon>Unionoidea</taxon>
        <taxon>Unionidae</taxon>
        <taxon>Ambleminae</taxon>
        <taxon>Lampsilini</taxon>
        <taxon>Potamilus</taxon>
    </lineage>
</organism>
<protein>
    <submittedName>
        <fullName evidence="1">Uncharacterized protein</fullName>
    </submittedName>
</protein>
<name>A0AAE0W5M0_9BIVA</name>
<dbReference type="AlphaFoldDB" id="A0AAE0W5M0"/>
<reference evidence="1" key="2">
    <citation type="journal article" date="2021" name="Genome Biol. Evol.">
        <title>Developing a high-quality reference genome for a parasitic bivalve with doubly uniparental inheritance (Bivalvia: Unionida).</title>
        <authorList>
            <person name="Smith C.H."/>
        </authorList>
    </citation>
    <scope>NUCLEOTIDE SEQUENCE</scope>
    <source>
        <strain evidence="1">CHS0354</strain>
        <tissue evidence="1">Mantle</tissue>
    </source>
</reference>
<dbReference type="Proteomes" id="UP001195483">
    <property type="component" value="Unassembled WGS sequence"/>
</dbReference>
<sequence length="70" mass="7747">MPITARKIVLAILHSSLKQSKKTKKNNLLFNALSVSQHLNHQVSGGNQGCDSDFQKDKASMQYGKQYSIA</sequence>
<keyword evidence="2" id="KW-1185">Reference proteome</keyword>